<evidence type="ECO:0000256" key="4">
    <source>
        <dbReference type="ARBA" id="ARBA00022837"/>
    </source>
</evidence>
<evidence type="ECO:0000313" key="7">
    <source>
        <dbReference type="EMBL" id="TYK67211.1"/>
    </source>
</evidence>
<keyword evidence="5" id="KW-0732">Signal</keyword>
<keyword evidence="2" id="KW-0479">Metal-binding</keyword>
<comment type="caution">
    <text evidence="7">The sequence shown here is derived from an EMBL/GenBank/DDBJ whole genome shotgun (WGS) entry which is preliminary data.</text>
</comment>
<dbReference type="InterPro" id="IPR017850">
    <property type="entry name" value="Alkaline_phosphatase_core_sf"/>
</dbReference>
<dbReference type="Gene3D" id="3.40.720.10">
    <property type="entry name" value="Alkaline Phosphatase, subunit A"/>
    <property type="match status" value="1"/>
</dbReference>
<dbReference type="Gene3D" id="3.30.1120.10">
    <property type="match status" value="1"/>
</dbReference>
<dbReference type="PANTHER" id="PTHR42693">
    <property type="entry name" value="ARYLSULFATASE FAMILY MEMBER"/>
    <property type="match status" value="1"/>
</dbReference>
<dbReference type="PANTHER" id="PTHR42693:SF53">
    <property type="entry name" value="ENDO-4-O-SULFATASE"/>
    <property type="match status" value="1"/>
</dbReference>
<feature type="chain" id="PRO_5046642786" evidence="5">
    <location>
        <begin position="24"/>
        <end position="570"/>
    </location>
</feature>
<comment type="similarity">
    <text evidence="1">Belongs to the sulfatase family.</text>
</comment>
<protein>
    <submittedName>
        <fullName evidence="7">Sulfatase-like hydrolase/transferase</fullName>
    </submittedName>
</protein>
<feature type="signal peptide" evidence="5">
    <location>
        <begin position="1"/>
        <end position="23"/>
    </location>
</feature>
<evidence type="ECO:0000259" key="6">
    <source>
        <dbReference type="Pfam" id="PF00884"/>
    </source>
</evidence>
<keyword evidence="3" id="KW-0378">Hydrolase</keyword>
<dbReference type="InterPro" id="IPR024607">
    <property type="entry name" value="Sulfatase_CS"/>
</dbReference>
<keyword evidence="8" id="KW-1185">Reference proteome</keyword>
<dbReference type="SUPFAM" id="SSF53649">
    <property type="entry name" value="Alkaline phosphatase-like"/>
    <property type="match status" value="1"/>
</dbReference>
<sequence length="570" mass="64069">MSQFTFKYIVLICTFLLSFTSYAADTRPNIVVILSDDSGYTDLGTFGGEIETPNLDQLANEGIRFSNFYSNARCSPTRATLLTGVDAAQVGFGGGVVGDWVRELPFKAHRGRLPYEQPLISELLSNNGYQTMMAGKWHLGGSYIKEHPKAMSPGWISSHSGMKLTQEEMDLDYLGLPPQRGFQKSFVFHGAQGNLFATPEDKHEYYEGNKRAKLKYDYNYNMRCYAGNAFSKKHYSACDGKSGKAFYATDGMTDRAIDMIKEASTEKEPFFMYVAYRAPHKPLQAPEELVQKYLKRYENLQSVADARHEGLVETGMFAKDVNTTNNNYMWTKQDKEKIDQYRLQAAVHAAMVEKVDENVGKLIQGLKDTGEYENTLILYFSDNGAASHIGDLMNIPYKGVKALLWEGGARTHAIANWPGVTKPGTITDNVVWVGDIVPTILEITDTTFPEKFRGETPRKPDGRSVMATLKGEKMAPPEVIFNNDKGQQSVVYQGRWKLLIEAGWYLQTLAKPGIAYELYDLDNDPGETNNLASQKPELVAKLTAMCDKWRIENEIVDYAEIIKIKPNDPY</sequence>
<name>A0ABY3N1G6_9GAMM</name>
<evidence type="ECO:0000256" key="5">
    <source>
        <dbReference type="SAM" id="SignalP"/>
    </source>
</evidence>
<reference evidence="7 8" key="1">
    <citation type="submission" date="2019-08" db="EMBL/GenBank/DDBJ databases">
        <title>Microbe sample from Colwellia echini.</title>
        <authorList>
            <person name="Christiansen L."/>
            <person name="Pathiraja D."/>
            <person name="Schultz-Johansen M."/>
            <person name="Choi I.-G."/>
            <person name="Stougaard P."/>
        </authorList>
    </citation>
    <scope>NUCLEOTIDE SEQUENCE [LARGE SCALE GENOMIC DNA]</scope>
    <source>
        <strain evidence="7 8">A3</strain>
    </source>
</reference>
<keyword evidence="4" id="KW-0106">Calcium</keyword>
<proteinExistence type="inferred from homology"/>
<dbReference type="PROSITE" id="PS00149">
    <property type="entry name" value="SULFATASE_2"/>
    <property type="match status" value="1"/>
</dbReference>
<evidence type="ECO:0000256" key="3">
    <source>
        <dbReference type="ARBA" id="ARBA00022801"/>
    </source>
</evidence>
<dbReference type="InterPro" id="IPR050738">
    <property type="entry name" value="Sulfatase"/>
</dbReference>
<dbReference type="EMBL" id="PJAI02000001">
    <property type="protein sequence ID" value="TYK67211.1"/>
    <property type="molecule type" value="Genomic_DNA"/>
</dbReference>
<organism evidence="7 8">
    <name type="scientific">Colwellia echini</name>
    <dbReference type="NCBI Taxonomy" id="1982103"/>
    <lineage>
        <taxon>Bacteria</taxon>
        <taxon>Pseudomonadati</taxon>
        <taxon>Pseudomonadota</taxon>
        <taxon>Gammaproteobacteria</taxon>
        <taxon>Alteromonadales</taxon>
        <taxon>Colwelliaceae</taxon>
        <taxon>Colwellia</taxon>
    </lineage>
</organism>
<dbReference type="InterPro" id="IPR000917">
    <property type="entry name" value="Sulfatase_N"/>
</dbReference>
<gene>
    <name evidence="7" type="ORF">CWS31_001370</name>
</gene>
<feature type="domain" description="Sulfatase N-terminal" evidence="6">
    <location>
        <begin position="28"/>
        <end position="445"/>
    </location>
</feature>
<dbReference type="Pfam" id="PF00884">
    <property type="entry name" value="Sulfatase"/>
    <property type="match status" value="1"/>
</dbReference>
<evidence type="ECO:0000256" key="1">
    <source>
        <dbReference type="ARBA" id="ARBA00008779"/>
    </source>
</evidence>
<evidence type="ECO:0000313" key="8">
    <source>
        <dbReference type="Proteomes" id="UP000815846"/>
    </source>
</evidence>
<dbReference type="Proteomes" id="UP000815846">
    <property type="component" value="Unassembled WGS sequence"/>
</dbReference>
<accession>A0ABY3N1G6</accession>
<dbReference type="RefSeq" id="WP_148747649.1">
    <property type="nucleotide sequence ID" value="NZ_PJAI02000001.1"/>
</dbReference>
<evidence type="ECO:0000256" key="2">
    <source>
        <dbReference type="ARBA" id="ARBA00022723"/>
    </source>
</evidence>